<protein>
    <submittedName>
        <fullName evidence="2">DUF2189 domain-containing protein</fullName>
    </submittedName>
</protein>
<dbReference type="AlphaFoldDB" id="A0A6G8IDN7"/>
<dbReference type="EMBL" id="CP049989">
    <property type="protein sequence ID" value="QIM51110.1"/>
    <property type="molecule type" value="Genomic_DNA"/>
</dbReference>
<dbReference type="KEGG" id="hcz:G9Q37_02650"/>
<dbReference type="RefSeq" id="WP_166224176.1">
    <property type="nucleotide sequence ID" value="NZ_CP049989.1"/>
</dbReference>
<keyword evidence="1" id="KW-1133">Transmembrane helix</keyword>
<evidence type="ECO:0000256" key="1">
    <source>
        <dbReference type="SAM" id="Phobius"/>
    </source>
</evidence>
<accession>A0A6G8IDN7</accession>
<organism evidence="2 3">
    <name type="scientific">Hydrogenophaga crocea</name>
    <dbReference type="NCBI Taxonomy" id="2716225"/>
    <lineage>
        <taxon>Bacteria</taxon>
        <taxon>Pseudomonadati</taxon>
        <taxon>Pseudomonadota</taxon>
        <taxon>Betaproteobacteria</taxon>
        <taxon>Burkholderiales</taxon>
        <taxon>Comamonadaceae</taxon>
        <taxon>Hydrogenophaga</taxon>
    </lineage>
</organism>
<keyword evidence="1" id="KW-0472">Membrane</keyword>
<gene>
    <name evidence="2" type="ORF">G9Q37_02650</name>
</gene>
<dbReference type="InterPro" id="IPR018692">
    <property type="entry name" value="DUF2189"/>
</dbReference>
<dbReference type="Pfam" id="PF09955">
    <property type="entry name" value="DUF2189"/>
    <property type="match status" value="1"/>
</dbReference>
<name>A0A6G8IDN7_9BURK</name>
<reference evidence="2 3" key="1">
    <citation type="submission" date="2020-03" db="EMBL/GenBank/DDBJ databases">
        <title>Hydrogenophaga sp. nov. isolated from cyanobacterial mat.</title>
        <authorList>
            <person name="Thorat V."/>
            <person name="Kirdat K."/>
            <person name="Tiwarekar B."/>
            <person name="Costa E.D."/>
            <person name="Yadav A."/>
        </authorList>
    </citation>
    <scope>NUCLEOTIDE SEQUENCE [LARGE SCALE GENOMIC DNA]</scope>
    <source>
        <strain evidence="2 3">BA0156</strain>
    </source>
</reference>
<evidence type="ECO:0000313" key="2">
    <source>
        <dbReference type="EMBL" id="QIM51110.1"/>
    </source>
</evidence>
<keyword evidence="1" id="KW-0812">Transmembrane</keyword>
<feature type="transmembrane region" description="Helical" evidence="1">
    <location>
        <begin position="121"/>
        <end position="147"/>
    </location>
</feature>
<sequence>MKAATDPTPPPPGPAPAAIGPRVAALRASDPWRWLRAGWADFVRCPGIGLFYGACFLAMGQALLWVFRAAPAYVLALSAGFLLVGPLLCLGLYHASRMLQRGGTPRLGDSLGAWWPSKGTLAIFGGVLLILEMLWGRASLVVFAVSFNSMPDPQRLLGQLLSGENLEFLITWCSVGAVFAGLIFVTSVVSIPMILDRGTDAITAGLTSIRACLENPGVMLAWGALIVLLTGAALALPLMAGLLVVGPVLGHASWHAYRSAVPADPAQAP</sequence>
<proteinExistence type="predicted"/>
<feature type="transmembrane region" description="Helical" evidence="1">
    <location>
        <begin position="168"/>
        <end position="195"/>
    </location>
</feature>
<feature type="transmembrane region" description="Helical" evidence="1">
    <location>
        <begin position="220"/>
        <end position="249"/>
    </location>
</feature>
<feature type="transmembrane region" description="Helical" evidence="1">
    <location>
        <begin position="74"/>
        <end position="95"/>
    </location>
</feature>
<keyword evidence="3" id="KW-1185">Reference proteome</keyword>
<dbReference type="Proteomes" id="UP000503162">
    <property type="component" value="Chromosome"/>
</dbReference>
<evidence type="ECO:0000313" key="3">
    <source>
        <dbReference type="Proteomes" id="UP000503162"/>
    </source>
</evidence>
<feature type="transmembrane region" description="Helical" evidence="1">
    <location>
        <begin position="48"/>
        <end position="67"/>
    </location>
</feature>